<dbReference type="KEGG" id="kcr:Kcr_0409"/>
<dbReference type="HOGENOM" id="CLU_039483_2_3_2"/>
<dbReference type="PROSITE" id="PS51012">
    <property type="entry name" value="ABC_TM2"/>
    <property type="match status" value="1"/>
</dbReference>
<gene>
    <name evidence="7" type="ordered locus">Kcr_0409</name>
</gene>
<comment type="subcellular location">
    <subcellularLocation>
        <location evidence="1">Membrane</location>
        <topology evidence="1">Multi-pass membrane protein</topology>
    </subcellularLocation>
</comment>
<dbReference type="Proteomes" id="UP000001686">
    <property type="component" value="Chromosome"/>
</dbReference>
<dbReference type="InParanoid" id="B1L3Y6"/>
<dbReference type="InterPro" id="IPR013525">
    <property type="entry name" value="ABC2_TM"/>
</dbReference>
<dbReference type="eggNOG" id="arCOG01467">
    <property type="taxonomic scope" value="Archaea"/>
</dbReference>
<keyword evidence="8" id="KW-1185">Reference proteome</keyword>
<dbReference type="InterPro" id="IPR005942">
    <property type="entry name" value="Daunbcin-R_ABC-transpt"/>
</dbReference>
<feature type="transmembrane region" description="Helical" evidence="5">
    <location>
        <begin position="28"/>
        <end position="49"/>
    </location>
</feature>
<feature type="transmembrane region" description="Helical" evidence="5">
    <location>
        <begin position="144"/>
        <end position="163"/>
    </location>
</feature>
<dbReference type="InterPro" id="IPR000412">
    <property type="entry name" value="ABC_2_transport"/>
</dbReference>
<reference evidence="7 8" key="1">
    <citation type="journal article" date="2008" name="Proc. Natl. Acad. Sci. U.S.A.">
        <title>A korarchaeal genome reveals new insights into the evolution of the Archaea.</title>
        <authorList>
            <person name="Elkins J.G."/>
            <person name="Podar M."/>
            <person name="Graham D.E."/>
            <person name="Makarova K.S."/>
            <person name="Wolf Y."/>
            <person name="Randau L."/>
            <person name="Hedlund B.P."/>
            <person name="Brochier-Armanet C."/>
            <person name="Kunin V."/>
            <person name="Anderson I."/>
            <person name="Lapidus A."/>
            <person name="Goltsman E."/>
            <person name="Barry K."/>
            <person name="Koonin E.V."/>
            <person name="Hugenholtz P."/>
            <person name="Kyrpides N."/>
            <person name="Wanner G."/>
            <person name="Richardson P."/>
            <person name="Keller M."/>
            <person name="Stetter K.O."/>
        </authorList>
    </citation>
    <scope>NUCLEOTIDE SEQUENCE [LARGE SCALE GENOMIC DNA]</scope>
    <source>
        <strain evidence="8">OPF8</strain>
    </source>
</reference>
<feature type="domain" description="ABC transmembrane type-2" evidence="6">
    <location>
        <begin position="26"/>
        <end position="254"/>
    </location>
</feature>
<keyword evidence="2 5" id="KW-0812">Transmembrane</keyword>
<feature type="transmembrane region" description="Helical" evidence="5">
    <location>
        <begin position="108"/>
        <end position="132"/>
    </location>
</feature>
<dbReference type="AlphaFoldDB" id="B1L3Y6"/>
<dbReference type="GO" id="GO:0140359">
    <property type="term" value="F:ABC-type transporter activity"/>
    <property type="evidence" value="ECO:0007669"/>
    <property type="project" value="InterPro"/>
</dbReference>
<evidence type="ECO:0000313" key="8">
    <source>
        <dbReference type="Proteomes" id="UP000001686"/>
    </source>
</evidence>
<dbReference type="EMBL" id="CP000968">
    <property type="protein sequence ID" value="ACB07165.1"/>
    <property type="molecule type" value="Genomic_DNA"/>
</dbReference>
<protein>
    <submittedName>
        <fullName evidence="7">Daunorubicin resistance ABC transporter, inner membrane subunit B</fullName>
    </submittedName>
</protein>
<evidence type="ECO:0000256" key="1">
    <source>
        <dbReference type="ARBA" id="ARBA00004141"/>
    </source>
</evidence>
<evidence type="ECO:0000256" key="2">
    <source>
        <dbReference type="ARBA" id="ARBA00022692"/>
    </source>
</evidence>
<evidence type="ECO:0000313" key="7">
    <source>
        <dbReference type="EMBL" id="ACB07165.1"/>
    </source>
</evidence>
<organism evidence="7 8">
    <name type="scientific">Korarchaeum cryptofilum (strain OPF8)</name>
    <dbReference type="NCBI Taxonomy" id="374847"/>
    <lineage>
        <taxon>Archaea</taxon>
        <taxon>Thermoproteota</taxon>
        <taxon>Candidatus Korarchaeia</taxon>
        <taxon>Candidatus Korarchaeales</taxon>
        <taxon>Candidatus Korarchaeaceae</taxon>
        <taxon>Candidatus Korarchaeum</taxon>
    </lineage>
</organism>
<dbReference type="InterPro" id="IPR047817">
    <property type="entry name" value="ABC2_TM_bact-type"/>
</dbReference>
<sequence length="257" mass="28391">MIKMNERNIVYAMLYRQLKRYFRARSRVLGTIINPLMFFLFLGMGFSASMRGMSAAIGVDYLAFLAPGIAVMTAFSSSFIGGISVIFDKEFGFLKEVLVAPASRTYAIIGRALGDSITSALQSLLIIALMYVIVPSLRIEGLPFAIAICFITSLMFNSLGIAIASKMRSPEGFQLIVNVLIFPLIFLSGAFYPINNLPDVVKPIFYVNPLTYSVDLTRYFMTGISSLPIYLSLSALLLLTSIFTLLSARVFNRSTLD</sequence>
<dbReference type="PIRSF" id="PIRSF006648">
    <property type="entry name" value="DrrB"/>
    <property type="match status" value="1"/>
</dbReference>
<feature type="transmembrane region" description="Helical" evidence="5">
    <location>
        <begin position="175"/>
        <end position="194"/>
    </location>
</feature>
<dbReference type="NCBIfam" id="TIGR01247">
    <property type="entry name" value="drrB"/>
    <property type="match status" value="1"/>
</dbReference>
<dbReference type="InterPro" id="IPR051784">
    <property type="entry name" value="Nod_factor_ABC_transporter"/>
</dbReference>
<proteinExistence type="predicted"/>
<dbReference type="GO" id="GO:0043190">
    <property type="term" value="C:ATP-binding cassette (ABC) transporter complex"/>
    <property type="evidence" value="ECO:0007669"/>
    <property type="project" value="InterPro"/>
</dbReference>
<evidence type="ECO:0000256" key="4">
    <source>
        <dbReference type="ARBA" id="ARBA00023136"/>
    </source>
</evidence>
<dbReference type="PhylomeDB" id="B1L3Y6"/>
<evidence type="ECO:0000256" key="5">
    <source>
        <dbReference type="SAM" id="Phobius"/>
    </source>
</evidence>
<keyword evidence="3 5" id="KW-1133">Transmembrane helix</keyword>
<feature type="transmembrane region" description="Helical" evidence="5">
    <location>
        <begin position="61"/>
        <end position="87"/>
    </location>
</feature>
<feature type="transmembrane region" description="Helical" evidence="5">
    <location>
        <begin position="229"/>
        <end position="251"/>
    </location>
</feature>
<evidence type="ECO:0000259" key="6">
    <source>
        <dbReference type="PROSITE" id="PS51012"/>
    </source>
</evidence>
<keyword evidence="4 5" id="KW-0472">Membrane</keyword>
<dbReference type="EnsemblBacteria" id="ACB07165">
    <property type="protein sequence ID" value="ACB07165"/>
    <property type="gene ID" value="Kcr_0409"/>
</dbReference>
<dbReference type="Pfam" id="PF01061">
    <property type="entry name" value="ABC2_membrane"/>
    <property type="match status" value="1"/>
</dbReference>
<name>B1L3Y6_KORCO</name>
<evidence type="ECO:0000256" key="3">
    <source>
        <dbReference type="ARBA" id="ARBA00022989"/>
    </source>
</evidence>
<dbReference type="STRING" id="374847.Kcr_0409"/>
<dbReference type="PRINTS" id="PR00164">
    <property type="entry name" value="ABC2TRNSPORT"/>
</dbReference>
<dbReference type="PANTHER" id="PTHR43229:SF2">
    <property type="entry name" value="NODULATION PROTEIN J"/>
    <property type="match status" value="1"/>
</dbReference>
<accession>B1L3Y6</accession>
<dbReference type="PANTHER" id="PTHR43229">
    <property type="entry name" value="NODULATION PROTEIN J"/>
    <property type="match status" value="1"/>
</dbReference>